<evidence type="ECO:0000256" key="5">
    <source>
        <dbReference type="SAM" id="Phobius"/>
    </source>
</evidence>
<keyword evidence="5" id="KW-1133">Transmembrane helix</keyword>
<reference evidence="7" key="1">
    <citation type="submission" date="2022-12" db="EMBL/GenBank/DDBJ databases">
        <title>Genome assemblies of Blomia tropicalis.</title>
        <authorList>
            <person name="Cui Y."/>
        </authorList>
    </citation>
    <scope>NUCLEOTIDE SEQUENCE</scope>
    <source>
        <tissue evidence="7">Adult mites</tissue>
    </source>
</reference>
<keyword evidence="3" id="KW-0378">Hydrolase</keyword>
<evidence type="ECO:0000256" key="4">
    <source>
        <dbReference type="PIRSR" id="PIRSR005211-1"/>
    </source>
</evidence>
<dbReference type="Pfam" id="PF00561">
    <property type="entry name" value="Abhydrolase_1"/>
    <property type="match status" value="1"/>
</dbReference>
<dbReference type="OrthoDB" id="247542at2759"/>
<organism evidence="7 8">
    <name type="scientific">Blomia tropicalis</name>
    <name type="common">Mite</name>
    <dbReference type="NCBI Taxonomy" id="40697"/>
    <lineage>
        <taxon>Eukaryota</taxon>
        <taxon>Metazoa</taxon>
        <taxon>Ecdysozoa</taxon>
        <taxon>Arthropoda</taxon>
        <taxon>Chelicerata</taxon>
        <taxon>Arachnida</taxon>
        <taxon>Acari</taxon>
        <taxon>Acariformes</taxon>
        <taxon>Sarcoptiformes</taxon>
        <taxon>Astigmata</taxon>
        <taxon>Glycyphagoidea</taxon>
        <taxon>Echimyopodidae</taxon>
        <taxon>Blomia</taxon>
    </lineage>
</organism>
<evidence type="ECO:0000256" key="1">
    <source>
        <dbReference type="ARBA" id="ARBA00010884"/>
    </source>
</evidence>
<evidence type="ECO:0000313" key="8">
    <source>
        <dbReference type="Proteomes" id="UP001142055"/>
    </source>
</evidence>
<dbReference type="InterPro" id="IPR012020">
    <property type="entry name" value="ABHD4"/>
</dbReference>
<dbReference type="PIRSF" id="PIRSF005211">
    <property type="entry name" value="Ab_hydro_YheT"/>
    <property type="match status" value="1"/>
</dbReference>
<dbReference type="PANTHER" id="PTHR10794">
    <property type="entry name" value="ABHYDROLASE DOMAIN-CONTAINING PROTEIN"/>
    <property type="match status" value="1"/>
</dbReference>
<dbReference type="OMA" id="ITAPRWG"/>
<dbReference type="EMBL" id="JAPWDV010000003">
    <property type="protein sequence ID" value="KAJ6216614.1"/>
    <property type="molecule type" value="Genomic_DNA"/>
</dbReference>
<feature type="active site" description="Charge relay system" evidence="4">
    <location>
        <position position="351"/>
    </location>
</feature>
<feature type="active site" description="Charge relay system" evidence="4">
    <location>
        <position position="322"/>
    </location>
</feature>
<feature type="active site" description="Charge relay system" evidence="4">
    <location>
        <position position="195"/>
    </location>
</feature>
<keyword evidence="8" id="KW-1185">Reference proteome</keyword>
<evidence type="ECO:0000256" key="3">
    <source>
        <dbReference type="ARBA" id="ARBA00022801"/>
    </source>
</evidence>
<accession>A0A9Q0M040</accession>
<keyword evidence="5" id="KW-0472">Membrane</keyword>
<dbReference type="InterPro" id="IPR000073">
    <property type="entry name" value="AB_hydrolase_1"/>
</dbReference>
<dbReference type="InterPro" id="IPR029058">
    <property type="entry name" value="AB_hydrolase_fold"/>
</dbReference>
<name>A0A9Q0M040_BLOTA</name>
<evidence type="ECO:0000313" key="7">
    <source>
        <dbReference type="EMBL" id="KAJ6216614.1"/>
    </source>
</evidence>
<dbReference type="AlphaFoldDB" id="A0A9Q0M040"/>
<protein>
    <recommendedName>
        <fullName evidence="6">AB hydrolase-1 domain-containing protein</fullName>
    </recommendedName>
</protein>
<dbReference type="Proteomes" id="UP001142055">
    <property type="component" value="Chromosome 3"/>
</dbReference>
<keyword evidence="2" id="KW-0719">Serine esterase</keyword>
<dbReference type="GO" id="GO:0008126">
    <property type="term" value="F:acetylesterase activity"/>
    <property type="evidence" value="ECO:0007669"/>
    <property type="project" value="TreeGrafter"/>
</dbReference>
<dbReference type="InterPro" id="IPR000952">
    <property type="entry name" value="AB_hydrolase_4_CS"/>
</dbReference>
<feature type="domain" description="AB hydrolase-1" evidence="6">
    <location>
        <begin position="115"/>
        <end position="356"/>
    </location>
</feature>
<proteinExistence type="inferred from homology"/>
<evidence type="ECO:0000256" key="2">
    <source>
        <dbReference type="ARBA" id="ARBA00022487"/>
    </source>
</evidence>
<dbReference type="PROSITE" id="PS01133">
    <property type="entry name" value="UPF0017"/>
    <property type="match status" value="1"/>
</dbReference>
<dbReference type="GO" id="GO:0051793">
    <property type="term" value="P:medium-chain fatty acid catabolic process"/>
    <property type="evidence" value="ECO:0007669"/>
    <property type="project" value="TreeGrafter"/>
</dbReference>
<dbReference type="Gene3D" id="3.40.50.1820">
    <property type="entry name" value="alpha/beta hydrolase"/>
    <property type="match status" value="1"/>
</dbReference>
<dbReference type="SUPFAM" id="SSF53474">
    <property type="entry name" value="alpha/beta-Hydrolases"/>
    <property type="match status" value="1"/>
</dbReference>
<dbReference type="GO" id="GO:0047372">
    <property type="term" value="F:monoacylglycerol lipase activity"/>
    <property type="evidence" value="ECO:0007669"/>
    <property type="project" value="TreeGrafter"/>
</dbReference>
<feature type="transmembrane region" description="Helical" evidence="5">
    <location>
        <begin position="6"/>
        <end position="25"/>
    </location>
</feature>
<dbReference type="GO" id="GO:0051792">
    <property type="term" value="P:medium-chain fatty acid biosynthetic process"/>
    <property type="evidence" value="ECO:0007669"/>
    <property type="project" value="TreeGrafter"/>
</dbReference>
<evidence type="ECO:0000259" key="6">
    <source>
        <dbReference type="Pfam" id="PF00561"/>
    </source>
</evidence>
<dbReference type="InterPro" id="IPR050960">
    <property type="entry name" value="AB_hydrolase_4_sf"/>
</dbReference>
<dbReference type="PANTHER" id="PTHR10794:SF63">
    <property type="entry name" value="ALPHA_BETA HYDROLASE 1, ISOFORM A"/>
    <property type="match status" value="1"/>
</dbReference>
<keyword evidence="5" id="KW-0812">Transmembrane</keyword>
<sequence>MIETYAFILIALFALFVIYYLATAVRRPQLIASKQNPFRRLIEEQCSIINEYYWPTIWCFQAHLISVISNLIRGLFAPNLNFVREYIDTHDGGRITLDWYVYNQTNPNDDDKTKPIILFIPGIAGNSQAEYLRTLIPIASKIGYRVASLNHRGVDGEPIRTGRMYCGADSTDLEQTIKHIRNSNPDCRLIATGISMGATILTGYLVSSGSKSMVDAAFLISMCWDFMAGKINLTNGPLNRALNQQLAKSLVQVVLNNRKWYENDVYDIEHIAQCDTLGKFDRAFTIKMFGFKTIDDYYRAATYTDRIDHIRTPTVAINASDDMICTGDDLPLKMIEESKYVTMVLTKKGGHIGFIEGLFGSSFFLERFAQQYFTALYRMESTPKKLYEESWNIWNYTKLFY</sequence>
<comment type="caution">
    <text evidence="7">The sequence shown here is derived from an EMBL/GenBank/DDBJ whole genome shotgun (WGS) entry which is preliminary data.</text>
</comment>
<gene>
    <name evidence="7" type="ORF">RDWZM_007771</name>
</gene>
<comment type="similarity">
    <text evidence="1">Belongs to the AB hydrolase superfamily. AB hydrolase 4 family.</text>
</comment>